<dbReference type="InterPro" id="IPR032799">
    <property type="entry name" value="TAXi_C"/>
</dbReference>
<evidence type="ECO:0000256" key="1">
    <source>
        <dbReference type="ARBA" id="ARBA00005084"/>
    </source>
</evidence>
<keyword evidence="2" id="KW-0414">Isoprene biosynthesis</keyword>
<dbReference type="GO" id="GO:0008299">
    <property type="term" value="P:isoprenoid biosynthetic process"/>
    <property type="evidence" value="ECO:0007669"/>
    <property type="project" value="UniProtKB-KW"/>
</dbReference>
<dbReference type="EMBL" id="SDRB02012128">
    <property type="protein sequence ID" value="THF98861.1"/>
    <property type="molecule type" value="Genomic_DNA"/>
</dbReference>
<comment type="pathway">
    <text evidence="1">Metabolic intermediate biosynthesis; (R)-mevalonate biosynthesis; (R)-mevalonate from acetyl-CoA: step 3/3.</text>
</comment>
<dbReference type="GO" id="GO:0005778">
    <property type="term" value="C:peroxisomal membrane"/>
    <property type="evidence" value="ECO:0007669"/>
    <property type="project" value="TreeGrafter"/>
</dbReference>
<dbReference type="UniPathway" id="UPA00058">
    <property type="reaction ID" value="UER00103"/>
</dbReference>
<dbReference type="GO" id="GO:0015936">
    <property type="term" value="P:coenzyme A metabolic process"/>
    <property type="evidence" value="ECO:0007669"/>
    <property type="project" value="InterPro"/>
</dbReference>
<evidence type="ECO:0000256" key="2">
    <source>
        <dbReference type="ARBA" id="ARBA00023229"/>
    </source>
</evidence>
<dbReference type="Proteomes" id="UP000306102">
    <property type="component" value="Unassembled WGS sequence"/>
</dbReference>
<dbReference type="STRING" id="542762.A0A4S4D8R7"/>
<proteinExistence type="predicted"/>
<dbReference type="PROSITE" id="PS51767">
    <property type="entry name" value="PEPTIDASE_A1"/>
    <property type="match status" value="1"/>
</dbReference>
<dbReference type="Gene3D" id="3.30.70.420">
    <property type="entry name" value="Hydroxymethylglutaryl-CoA reductase, class I/II, NAD/NADP-binding domain"/>
    <property type="match status" value="1"/>
</dbReference>
<evidence type="ECO:0000313" key="5">
    <source>
        <dbReference type="Proteomes" id="UP000306102"/>
    </source>
</evidence>
<name>A0A4S4D8R7_CAMSN</name>
<evidence type="ECO:0000313" key="4">
    <source>
        <dbReference type="EMBL" id="THF98861.1"/>
    </source>
</evidence>
<comment type="caution">
    <text evidence="4">The sequence shown here is derived from an EMBL/GenBank/DDBJ whole genome shotgun (WGS) entry which is preliminary data.</text>
</comment>
<feature type="domain" description="Peptidase A1" evidence="3">
    <location>
        <begin position="1"/>
        <end position="121"/>
    </location>
</feature>
<dbReference type="InterPro" id="IPR009023">
    <property type="entry name" value="HMG_CoA_Rdtase_NAD(P)-bd_sf"/>
</dbReference>
<dbReference type="Pfam" id="PF00368">
    <property type="entry name" value="HMG-CoA_red"/>
    <property type="match status" value="1"/>
</dbReference>
<dbReference type="AlphaFoldDB" id="A0A4S4D8R7"/>
<dbReference type="InterPro" id="IPR021109">
    <property type="entry name" value="Peptidase_aspartic_dom_sf"/>
</dbReference>
<dbReference type="PANTHER" id="PTHR10572:SF24">
    <property type="entry name" value="3-HYDROXY-3-METHYLGLUTARYL-COENZYME A REDUCTASE"/>
    <property type="match status" value="1"/>
</dbReference>
<dbReference type="Pfam" id="PF14541">
    <property type="entry name" value="TAXi_C"/>
    <property type="match status" value="1"/>
</dbReference>
<gene>
    <name evidence="4" type="ORF">TEA_006480</name>
</gene>
<evidence type="ECO:0000259" key="3">
    <source>
        <dbReference type="PROSITE" id="PS51767"/>
    </source>
</evidence>
<dbReference type="SUPFAM" id="SSF50630">
    <property type="entry name" value="Acid proteases"/>
    <property type="match status" value="1"/>
</dbReference>
<dbReference type="Gene3D" id="2.40.70.10">
    <property type="entry name" value="Acid Proteases"/>
    <property type="match status" value="1"/>
</dbReference>
<keyword evidence="5" id="KW-1185">Reference proteome</keyword>
<sequence length="225" mass="24441">MSVMKKKQYRWENLSIVGNRSITTAVSQSARPFLSQGIQCYLIASSISMIVPTVSVNFAGGASMILKPEDYLLQQTSIGGAAVWCIGFQKIKGQGITILGDLVLKDKIVVYDLAGQRIGWANYDCSLTVNVSATTSTGTSEFVNAGQRERENELFDKKNVKKILEFLQNDFPDMDVIGISGNFCSDKKPAAVNWIGGRGKSVVCEAIIKEEIVKKVCVDNSSGLG</sequence>
<protein>
    <recommendedName>
        <fullName evidence="3">Peptidase A1 domain-containing protein</fullName>
    </recommendedName>
</protein>
<dbReference type="PANTHER" id="PTHR10572">
    <property type="entry name" value="3-HYDROXY-3-METHYLGLUTARYL-COENZYME A REDUCTASE"/>
    <property type="match status" value="1"/>
</dbReference>
<dbReference type="GO" id="GO:0005789">
    <property type="term" value="C:endoplasmic reticulum membrane"/>
    <property type="evidence" value="ECO:0007669"/>
    <property type="project" value="TreeGrafter"/>
</dbReference>
<accession>A0A4S4D8R7</accession>
<organism evidence="4 5">
    <name type="scientific">Camellia sinensis var. sinensis</name>
    <name type="common">China tea</name>
    <dbReference type="NCBI Taxonomy" id="542762"/>
    <lineage>
        <taxon>Eukaryota</taxon>
        <taxon>Viridiplantae</taxon>
        <taxon>Streptophyta</taxon>
        <taxon>Embryophyta</taxon>
        <taxon>Tracheophyta</taxon>
        <taxon>Spermatophyta</taxon>
        <taxon>Magnoliopsida</taxon>
        <taxon>eudicotyledons</taxon>
        <taxon>Gunneridae</taxon>
        <taxon>Pentapetalae</taxon>
        <taxon>asterids</taxon>
        <taxon>Ericales</taxon>
        <taxon>Theaceae</taxon>
        <taxon>Camellia</taxon>
    </lineage>
</organism>
<dbReference type="InterPro" id="IPR033121">
    <property type="entry name" value="PEPTIDASE_A1"/>
</dbReference>
<dbReference type="InterPro" id="IPR002202">
    <property type="entry name" value="HMG_CoA_Rdtase"/>
</dbReference>
<dbReference type="GO" id="GO:0016126">
    <property type="term" value="P:sterol biosynthetic process"/>
    <property type="evidence" value="ECO:0007669"/>
    <property type="project" value="TreeGrafter"/>
</dbReference>
<dbReference type="SUPFAM" id="SSF55035">
    <property type="entry name" value="NAD-binding domain of HMG-CoA reductase"/>
    <property type="match status" value="1"/>
</dbReference>
<dbReference type="PROSITE" id="PS50065">
    <property type="entry name" value="HMG_COA_REDUCTASE_4"/>
    <property type="match status" value="1"/>
</dbReference>
<reference evidence="4 5" key="1">
    <citation type="journal article" date="2018" name="Proc. Natl. Acad. Sci. U.S.A.">
        <title>Draft genome sequence of Camellia sinensis var. sinensis provides insights into the evolution of the tea genome and tea quality.</title>
        <authorList>
            <person name="Wei C."/>
            <person name="Yang H."/>
            <person name="Wang S."/>
            <person name="Zhao J."/>
            <person name="Liu C."/>
            <person name="Gao L."/>
            <person name="Xia E."/>
            <person name="Lu Y."/>
            <person name="Tai Y."/>
            <person name="She G."/>
            <person name="Sun J."/>
            <person name="Cao H."/>
            <person name="Tong W."/>
            <person name="Gao Q."/>
            <person name="Li Y."/>
            <person name="Deng W."/>
            <person name="Jiang X."/>
            <person name="Wang W."/>
            <person name="Chen Q."/>
            <person name="Zhang S."/>
            <person name="Li H."/>
            <person name="Wu J."/>
            <person name="Wang P."/>
            <person name="Li P."/>
            <person name="Shi C."/>
            <person name="Zheng F."/>
            <person name="Jian J."/>
            <person name="Huang B."/>
            <person name="Shan D."/>
            <person name="Shi M."/>
            <person name="Fang C."/>
            <person name="Yue Y."/>
            <person name="Li F."/>
            <person name="Li D."/>
            <person name="Wei S."/>
            <person name="Han B."/>
            <person name="Jiang C."/>
            <person name="Yin Y."/>
            <person name="Xia T."/>
            <person name="Zhang Z."/>
            <person name="Bennetzen J.L."/>
            <person name="Zhao S."/>
            <person name="Wan X."/>
        </authorList>
    </citation>
    <scope>NUCLEOTIDE SEQUENCE [LARGE SCALE GENOMIC DNA]</scope>
    <source>
        <strain evidence="5">cv. Shuchazao</strain>
        <tissue evidence="4">Leaf</tissue>
    </source>
</reference>
<dbReference type="GO" id="GO:0004420">
    <property type="term" value="F:hydroxymethylglutaryl-CoA reductase (NADPH) activity"/>
    <property type="evidence" value="ECO:0007669"/>
    <property type="project" value="InterPro"/>
</dbReference>